<dbReference type="InterPro" id="IPR051628">
    <property type="entry name" value="LUBAC_E3_Ligases"/>
</dbReference>
<keyword evidence="5" id="KW-0862">Zinc</keyword>
<keyword evidence="3" id="KW-0863">Zinc-finger</keyword>
<gene>
    <name evidence="7" type="primary">LOC108565589</name>
</gene>
<comment type="pathway">
    <text evidence="1">Protein modification; protein ubiquitination.</text>
</comment>
<proteinExistence type="predicted"/>
<protein>
    <submittedName>
        <fullName evidence="7">E3 ubiquitin-protein ligase RNF14-like isoform X1</fullName>
    </submittedName>
</protein>
<organism evidence="6 7">
    <name type="scientific">Nicrophorus vespilloides</name>
    <name type="common">Boreal carrion beetle</name>
    <dbReference type="NCBI Taxonomy" id="110193"/>
    <lineage>
        <taxon>Eukaryota</taxon>
        <taxon>Metazoa</taxon>
        <taxon>Ecdysozoa</taxon>
        <taxon>Arthropoda</taxon>
        <taxon>Hexapoda</taxon>
        <taxon>Insecta</taxon>
        <taxon>Pterygota</taxon>
        <taxon>Neoptera</taxon>
        <taxon>Endopterygota</taxon>
        <taxon>Coleoptera</taxon>
        <taxon>Polyphaga</taxon>
        <taxon>Staphyliniformia</taxon>
        <taxon>Silphidae</taxon>
        <taxon>Nicrophorinae</taxon>
        <taxon>Nicrophorus</taxon>
    </lineage>
</organism>
<evidence type="ECO:0000313" key="6">
    <source>
        <dbReference type="Proteomes" id="UP000695000"/>
    </source>
</evidence>
<dbReference type="PANTHER" id="PTHR22770:SF47">
    <property type="entry name" value="E3 UBIQUITIN-PROTEIN LIGASE RNF216"/>
    <property type="match status" value="1"/>
</dbReference>
<evidence type="ECO:0000256" key="3">
    <source>
        <dbReference type="ARBA" id="ARBA00022771"/>
    </source>
</evidence>
<dbReference type="Gene3D" id="1.20.120.1750">
    <property type="match status" value="1"/>
</dbReference>
<evidence type="ECO:0000256" key="5">
    <source>
        <dbReference type="ARBA" id="ARBA00022833"/>
    </source>
</evidence>
<evidence type="ECO:0000313" key="7">
    <source>
        <dbReference type="RefSeq" id="XP_017780616.1"/>
    </source>
</evidence>
<reference evidence="7" key="1">
    <citation type="submission" date="2025-08" db="UniProtKB">
        <authorList>
            <consortium name="RefSeq"/>
        </authorList>
    </citation>
    <scope>IDENTIFICATION</scope>
    <source>
        <tissue evidence="7">Whole Larva</tissue>
    </source>
</reference>
<dbReference type="RefSeq" id="XP_017780616.1">
    <property type="nucleotide sequence ID" value="XM_017925127.1"/>
</dbReference>
<dbReference type="PANTHER" id="PTHR22770">
    <property type="entry name" value="UBIQUITIN CONJUGATING ENZYME 7 INTERACTING PROTEIN-RELATED"/>
    <property type="match status" value="1"/>
</dbReference>
<accession>A0ABM1N1B6</accession>
<evidence type="ECO:0000256" key="4">
    <source>
        <dbReference type="ARBA" id="ARBA00022786"/>
    </source>
</evidence>
<keyword evidence="6" id="KW-1185">Reference proteome</keyword>
<evidence type="ECO:0000256" key="1">
    <source>
        <dbReference type="ARBA" id="ARBA00004906"/>
    </source>
</evidence>
<name>A0ABM1N1B6_NICVS</name>
<keyword evidence="4" id="KW-0833">Ubl conjugation pathway</keyword>
<dbReference type="SUPFAM" id="SSF57850">
    <property type="entry name" value="RING/U-box"/>
    <property type="match status" value="1"/>
</dbReference>
<dbReference type="Pfam" id="PF26200">
    <property type="entry name" value="Rcat_RNF216"/>
    <property type="match status" value="1"/>
</dbReference>
<dbReference type="Proteomes" id="UP000695000">
    <property type="component" value="Unplaced"/>
</dbReference>
<evidence type="ECO:0000256" key="2">
    <source>
        <dbReference type="ARBA" id="ARBA00022723"/>
    </source>
</evidence>
<keyword evidence="2" id="KW-0479">Metal-binding</keyword>
<sequence length="98" mass="11066">MIFVFRTCPNCNLKIIKEDGSNKMTCMCGNMMCYVCKASVQDYTHFNGQGGSNFNLCPLYNNTREMHAANVRQRARDVMNEVGGNLKIDPTADIDDFL</sequence>
<dbReference type="GeneID" id="108565589"/>